<dbReference type="InterPro" id="IPR000415">
    <property type="entry name" value="Nitroreductase-like"/>
</dbReference>
<evidence type="ECO:0000313" key="2">
    <source>
        <dbReference type="EMBL" id="PVX85465.1"/>
    </source>
</evidence>
<dbReference type="EMBL" id="QEOB01000003">
    <property type="protein sequence ID" value="PVX85465.1"/>
    <property type="molecule type" value="Genomic_DNA"/>
</dbReference>
<organism evidence="2 3">
    <name type="scientific">Paraburkholderia unamae</name>
    <dbReference type="NCBI Taxonomy" id="219649"/>
    <lineage>
        <taxon>Bacteria</taxon>
        <taxon>Pseudomonadati</taxon>
        <taxon>Pseudomonadota</taxon>
        <taxon>Betaproteobacteria</taxon>
        <taxon>Burkholderiales</taxon>
        <taxon>Burkholderiaceae</taxon>
        <taxon>Paraburkholderia</taxon>
    </lineage>
</organism>
<reference evidence="2 3" key="1">
    <citation type="submission" date="2018-05" db="EMBL/GenBank/DDBJ databases">
        <title>Genomic Encyclopedia of Type Strains, Phase IV (KMG-V): Genome sequencing to study the core and pangenomes of soil and plant-associated prokaryotes.</title>
        <authorList>
            <person name="Whitman W."/>
        </authorList>
    </citation>
    <scope>NUCLEOTIDE SEQUENCE [LARGE SCALE GENOMIC DNA]</scope>
    <source>
        <strain evidence="2 3">SCZa-39</strain>
    </source>
</reference>
<dbReference type="CDD" id="cd02142">
    <property type="entry name" value="McbC_SagB-like_oxidoreductase"/>
    <property type="match status" value="1"/>
</dbReference>
<keyword evidence="3" id="KW-1185">Reference proteome</keyword>
<dbReference type="SUPFAM" id="SSF55469">
    <property type="entry name" value="FMN-dependent nitroreductase-like"/>
    <property type="match status" value="2"/>
</dbReference>
<evidence type="ECO:0000259" key="1">
    <source>
        <dbReference type="Pfam" id="PF00881"/>
    </source>
</evidence>
<proteinExistence type="predicted"/>
<protein>
    <submittedName>
        <fullName evidence="2">SagB-type dehydrogenase family enzyme</fullName>
    </submittedName>
</protein>
<dbReference type="Gene3D" id="3.40.109.10">
    <property type="entry name" value="NADH Oxidase"/>
    <property type="match status" value="2"/>
</dbReference>
<accession>A0ABX5KVD4</accession>
<gene>
    <name evidence="2" type="ORF">C7402_10333</name>
</gene>
<evidence type="ECO:0000313" key="3">
    <source>
        <dbReference type="Proteomes" id="UP000245712"/>
    </source>
</evidence>
<feature type="domain" description="Nitroreductase" evidence="1">
    <location>
        <begin position="433"/>
        <end position="523"/>
    </location>
</feature>
<dbReference type="Pfam" id="PF00881">
    <property type="entry name" value="Nitroreductase"/>
    <property type="match status" value="1"/>
</dbReference>
<dbReference type="InterPro" id="IPR029479">
    <property type="entry name" value="Nitroreductase"/>
</dbReference>
<dbReference type="RefSeq" id="WP_116610103.1">
    <property type="nucleotide sequence ID" value="NZ_QEOB01000003.1"/>
</dbReference>
<sequence>MPTGKPSIVLGYHERTKHRLERYAAGPETLDWDAQPDPFRRFAGAPVTTLPLTADADDTPWANLFSPGAITSRAPTLASVGLLFELSFALSAWKQAGPDRWALRCNPSSGNLHPTEVYLLTSGIPDIDDGLYHYAPKAHALERRARFAPGDASLAGARMLIGFSSIYWREAWKYGERAFRYCQLDMGHATGALRYAAAVTGWRIRETGLDHATIAALLGLDREEDFGDAEHEEPEALFELLHVNPVLRGNAPAAWPRATASSWQGRANRLDPRPMYRWPAINEVARNSRQAACVTASQPGTARRSLLPATAARAATLIRARRSAQRFDPRARLDVLRFWPMMDALMPSVGENLAPVPWDTSSAPARVHAVLFAHRINGLEPGAYLLLRDTGARDGLQNAMPDLPLKPVSNAPVGMPFHQLAANPALARTLRTLSCHQAIAADALFVVALLADLRTVSVDGPERYRELLRESGLIGHTLYLEAEAAGLRGTGIGCYFDDAVHELLGLDSDRPDRWQVLYHFSVGVPLDDPRIVSEPPYRCNLPQEYTP</sequence>
<dbReference type="PANTHER" id="PTHR42741">
    <property type="entry name" value="NITROREDUCTASE FAMILY PROTEIN"/>
    <property type="match status" value="1"/>
</dbReference>
<dbReference type="Proteomes" id="UP000245712">
    <property type="component" value="Unassembled WGS sequence"/>
</dbReference>
<comment type="caution">
    <text evidence="2">The sequence shown here is derived from an EMBL/GenBank/DDBJ whole genome shotgun (WGS) entry which is preliminary data.</text>
</comment>
<name>A0ABX5KVD4_9BURK</name>
<dbReference type="PANTHER" id="PTHR42741:SF3">
    <property type="entry name" value="NITROREDUCTASE FAMILY PROTEIN"/>
    <property type="match status" value="1"/>
</dbReference>